<protein>
    <submittedName>
        <fullName evidence="9">ABC transporter permease subunit</fullName>
    </submittedName>
</protein>
<evidence type="ECO:0000256" key="1">
    <source>
        <dbReference type="ARBA" id="ARBA00004651"/>
    </source>
</evidence>
<dbReference type="PROSITE" id="PS50928">
    <property type="entry name" value="ABC_TM1"/>
    <property type="match status" value="2"/>
</dbReference>
<dbReference type="PANTHER" id="PTHR30043">
    <property type="entry name" value="PHOSPHONATES TRANSPORT SYSTEM PERMEASE PROTEIN"/>
    <property type="match status" value="1"/>
</dbReference>
<feature type="transmembrane region" description="Helical" evidence="7">
    <location>
        <begin position="35"/>
        <end position="53"/>
    </location>
</feature>
<evidence type="ECO:0000313" key="9">
    <source>
        <dbReference type="EMBL" id="MBU4692066.1"/>
    </source>
</evidence>
<gene>
    <name evidence="9" type="ORF">KQ875_00440</name>
</gene>
<feature type="transmembrane region" description="Helical" evidence="7">
    <location>
        <begin position="264"/>
        <end position="288"/>
    </location>
</feature>
<feature type="domain" description="ABC transmembrane type-1" evidence="8">
    <location>
        <begin position="98"/>
        <end position="280"/>
    </location>
</feature>
<evidence type="ECO:0000256" key="3">
    <source>
        <dbReference type="ARBA" id="ARBA00022475"/>
    </source>
</evidence>
<dbReference type="EMBL" id="JAHMHH010000001">
    <property type="protein sequence ID" value="MBU4692066.1"/>
    <property type="molecule type" value="Genomic_DNA"/>
</dbReference>
<name>A0ABS6DQL4_9MOLU</name>
<feature type="transmembrane region" description="Helical" evidence="7">
    <location>
        <begin position="139"/>
        <end position="159"/>
    </location>
</feature>
<comment type="caution">
    <text evidence="9">The sequence shown here is derived from an EMBL/GenBank/DDBJ whole genome shotgun (WGS) entry which is preliminary data.</text>
</comment>
<keyword evidence="5 7" id="KW-1133">Transmembrane helix</keyword>
<dbReference type="RefSeq" id="WP_216488326.1">
    <property type="nucleotide sequence ID" value="NZ_JAHMHH010000001.1"/>
</dbReference>
<dbReference type="PANTHER" id="PTHR30043:SF1">
    <property type="entry name" value="ABC TRANSPORT SYSTEM PERMEASE PROTEIN P69"/>
    <property type="match status" value="1"/>
</dbReference>
<evidence type="ECO:0000256" key="7">
    <source>
        <dbReference type="RuleBase" id="RU363032"/>
    </source>
</evidence>
<accession>A0ABS6DQL4</accession>
<feature type="transmembrane region" description="Helical" evidence="7">
    <location>
        <begin position="309"/>
        <end position="329"/>
    </location>
</feature>
<organism evidence="9 10">
    <name type="scientific">Mycoplasma zalophi</name>
    <dbReference type="NCBI Taxonomy" id="191287"/>
    <lineage>
        <taxon>Bacteria</taxon>
        <taxon>Bacillati</taxon>
        <taxon>Mycoplasmatota</taxon>
        <taxon>Mollicutes</taxon>
        <taxon>Mycoplasmataceae</taxon>
        <taxon>Mycoplasma</taxon>
    </lineage>
</organism>
<comment type="subcellular location">
    <subcellularLocation>
        <location evidence="1 7">Cell membrane</location>
        <topology evidence="1 7">Multi-pass membrane protein</topology>
    </subcellularLocation>
</comment>
<keyword evidence="4 7" id="KW-0812">Transmembrane</keyword>
<feature type="domain" description="ABC transmembrane type-1" evidence="8">
    <location>
        <begin position="372"/>
        <end position="559"/>
    </location>
</feature>
<dbReference type="Pfam" id="PF00528">
    <property type="entry name" value="BPD_transp_1"/>
    <property type="match status" value="2"/>
</dbReference>
<keyword evidence="3" id="KW-1003">Cell membrane</keyword>
<feature type="transmembrane region" description="Helical" evidence="7">
    <location>
        <begin position="546"/>
        <end position="566"/>
    </location>
</feature>
<dbReference type="Proteomes" id="UP000718793">
    <property type="component" value="Unassembled WGS sequence"/>
</dbReference>
<evidence type="ECO:0000256" key="4">
    <source>
        <dbReference type="ARBA" id="ARBA00022692"/>
    </source>
</evidence>
<evidence type="ECO:0000256" key="2">
    <source>
        <dbReference type="ARBA" id="ARBA00022448"/>
    </source>
</evidence>
<evidence type="ECO:0000256" key="6">
    <source>
        <dbReference type="ARBA" id="ARBA00023136"/>
    </source>
</evidence>
<evidence type="ECO:0000313" key="10">
    <source>
        <dbReference type="Proteomes" id="UP000718793"/>
    </source>
</evidence>
<proteinExistence type="inferred from homology"/>
<comment type="similarity">
    <text evidence="7">Belongs to the binding-protein-dependent transport system permease family.</text>
</comment>
<feature type="transmembrane region" description="Helical" evidence="7">
    <location>
        <begin position="233"/>
        <end position="252"/>
    </location>
</feature>
<keyword evidence="10" id="KW-1185">Reference proteome</keyword>
<keyword evidence="2 7" id="KW-0813">Transport</keyword>
<dbReference type="InterPro" id="IPR000515">
    <property type="entry name" value="MetI-like"/>
</dbReference>
<feature type="transmembrane region" description="Helical" evidence="7">
    <location>
        <begin position="97"/>
        <end position="118"/>
    </location>
</feature>
<keyword evidence="6 7" id="KW-0472">Membrane</keyword>
<feature type="transmembrane region" description="Helical" evidence="7">
    <location>
        <begin position="165"/>
        <end position="182"/>
    </location>
</feature>
<evidence type="ECO:0000259" key="8">
    <source>
        <dbReference type="PROSITE" id="PS50928"/>
    </source>
</evidence>
<reference evidence="9" key="1">
    <citation type="submission" date="2021-06" db="EMBL/GenBank/DDBJ databases">
        <title>Novel Mycoplasma species detected in California sea lions (Zalophus californianus) from the USA.</title>
        <authorList>
            <person name="Volokhov D.V."/>
            <person name="Furtak V.A."/>
            <person name="Zagorodnyaya T.A."/>
        </authorList>
    </citation>
    <scope>NUCLEOTIDE SEQUENCE [LARGE SCALE GENOMIC DNA]</scope>
    <source>
        <strain evidence="9">CSL 5346</strain>
    </source>
</reference>
<sequence>MTATSNSTKIKIWKNIFFYQVSSSEQKTQKKLRSFWKHLLTICVLIFIIYLFSTYSYKTTNHFGIELFKKNFLAIFSFSNISTLDYEQNLIIRSLSVLWFTIKYTISGTFIGFLLALLTSSLTNRNFTNKIWSFFSRNIILFLRCIPELLFITLFTSIYRAEFSLMLIFIWFTWLWLHKYYIEALESIDTRPFYVSINQGNSKIKSFYKEILPRLINRFISLFIYSFESNMRWGSILSSIGAPGIGILVNYAGQTTSRFKQLAIPLLVLLIFIILLEILNMLLNKYLFQINTRKLKTTDINKLSKTINIRFWIKLFIVLMLGIFSIYVISVTDKSYILSKSSTRFFRALLSPDWQAFNWSSLDIKTNPLLQILQIIIFAISTMTITIILSILIIPFCSMFTNKFQSTIIFRGLNSVNRLIPTVVLIYLFSALSSTPSKITLIVFVLGIHEASGFIKQISEVVDNIDEWKIKNLQLMGNSKFRIYFKFILPTIKYDFITLAIFYFEMAIRNAIIYSVFTTSQNSLYLGRGLMDALNERSLQVNIASVYFWCSTLTIFLLNIISEQIINNLKNKKKN</sequence>
<feature type="transmembrane region" description="Helical" evidence="7">
    <location>
        <begin position="372"/>
        <end position="394"/>
    </location>
</feature>
<evidence type="ECO:0000256" key="5">
    <source>
        <dbReference type="ARBA" id="ARBA00022989"/>
    </source>
</evidence>